<dbReference type="AlphaFoldDB" id="X0U6G5"/>
<comment type="caution">
    <text evidence="2">The sequence shown here is derived from an EMBL/GenBank/DDBJ whole genome shotgun (WGS) entry which is preliminary data.</text>
</comment>
<dbReference type="EMBL" id="BARS01019803">
    <property type="protein sequence ID" value="GAF94931.1"/>
    <property type="molecule type" value="Genomic_DNA"/>
</dbReference>
<reference evidence="2" key="1">
    <citation type="journal article" date="2014" name="Front. Microbiol.">
        <title>High frequency of phylogenetically diverse reductive dehalogenase-homologous genes in deep subseafloor sedimentary metagenomes.</title>
        <authorList>
            <person name="Kawai M."/>
            <person name="Futagami T."/>
            <person name="Toyoda A."/>
            <person name="Takaki Y."/>
            <person name="Nishi S."/>
            <person name="Hori S."/>
            <person name="Arai W."/>
            <person name="Tsubouchi T."/>
            <person name="Morono Y."/>
            <person name="Uchiyama I."/>
            <person name="Ito T."/>
            <person name="Fujiyama A."/>
            <person name="Inagaki F."/>
            <person name="Takami H."/>
        </authorList>
    </citation>
    <scope>NUCLEOTIDE SEQUENCE</scope>
    <source>
        <strain evidence="2">Expedition CK06-06</strain>
    </source>
</reference>
<gene>
    <name evidence="2" type="ORF">S01H1_32027</name>
</gene>
<protein>
    <submittedName>
        <fullName evidence="2">Uncharacterized protein</fullName>
    </submittedName>
</protein>
<keyword evidence="1" id="KW-1133">Transmembrane helix</keyword>
<evidence type="ECO:0000313" key="2">
    <source>
        <dbReference type="EMBL" id="GAF94931.1"/>
    </source>
</evidence>
<accession>X0U6G5</accession>
<feature type="transmembrane region" description="Helical" evidence="1">
    <location>
        <begin position="20"/>
        <end position="38"/>
    </location>
</feature>
<proteinExistence type="predicted"/>
<organism evidence="2">
    <name type="scientific">marine sediment metagenome</name>
    <dbReference type="NCBI Taxonomy" id="412755"/>
    <lineage>
        <taxon>unclassified sequences</taxon>
        <taxon>metagenomes</taxon>
        <taxon>ecological metagenomes</taxon>
    </lineage>
</organism>
<evidence type="ECO:0000256" key="1">
    <source>
        <dbReference type="SAM" id="Phobius"/>
    </source>
</evidence>
<sequence>MAGGARNTGVKDMDLKDTALIILTTLIGGLFTFMWWDIRRRDKISNTRFNKKLYKEDGESVYLPRTECQKEQATYAKIIESKFETIQTMIQNLCKKVDQQAVDIKESNRMREDARKEWADIFRSHMIDR</sequence>
<keyword evidence="1" id="KW-0472">Membrane</keyword>
<keyword evidence="1" id="KW-0812">Transmembrane</keyword>
<name>X0U6G5_9ZZZZ</name>